<evidence type="ECO:0000313" key="1">
    <source>
        <dbReference type="EMBL" id="KOX74780.1"/>
    </source>
</evidence>
<protein>
    <submittedName>
        <fullName evidence="1">Uncharacterized protein</fullName>
    </submittedName>
</protein>
<proteinExistence type="predicted"/>
<dbReference type="EMBL" id="KQ435781">
    <property type="protein sequence ID" value="KOX74780.1"/>
    <property type="molecule type" value="Genomic_DNA"/>
</dbReference>
<sequence length="57" mass="6370">MFVEKRLRAALLTLGHLSATWPIKTQWEKKAAAVRADDIERCVSIPVGITGECDTWS</sequence>
<keyword evidence="2" id="KW-1185">Reference proteome</keyword>
<organism evidence="1 2">
    <name type="scientific">Melipona quadrifasciata</name>
    <dbReference type="NCBI Taxonomy" id="166423"/>
    <lineage>
        <taxon>Eukaryota</taxon>
        <taxon>Metazoa</taxon>
        <taxon>Ecdysozoa</taxon>
        <taxon>Arthropoda</taxon>
        <taxon>Hexapoda</taxon>
        <taxon>Insecta</taxon>
        <taxon>Pterygota</taxon>
        <taxon>Neoptera</taxon>
        <taxon>Endopterygota</taxon>
        <taxon>Hymenoptera</taxon>
        <taxon>Apocrita</taxon>
        <taxon>Aculeata</taxon>
        <taxon>Apoidea</taxon>
        <taxon>Anthophila</taxon>
        <taxon>Apidae</taxon>
        <taxon>Melipona</taxon>
    </lineage>
</organism>
<gene>
    <name evidence="1" type="ORF">WN51_00387</name>
</gene>
<evidence type="ECO:0000313" key="2">
    <source>
        <dbReference type="Proteomes" id="UP000053105"/>
    </source>
</evidence>
<reference evidence="1 2" key="1">
    <citation type="submission" date="2015-07" db="EMBL/GenBank/DDBJ databases">
        <title>The genome of Melipona quadrifasciata.</title>
        <authorList>
            <person name="Pan H."/>
            <person name="Kapheim K."/>
        </authorList>
    </citation>
    <scope>NUCLEOTIDE SEQUENCE [LARGE SCALE GENOMIC DNA]</scope>
    <source>
        <strain evidence="1">0111107301</strain>
        <tissue evidence="1">Whole body</tissue>
    </source>
</reference>
<accession>A0A0M9A0E1</accession>
<name>A0A0M9A0E1_9HYME</name>
<dbReference type="Proteomes" id="UP000053105">
    <property type="component" value="Unassembled WGS sequence"/>
</dbReference>
<dbReference type="AlphaFoldDB" id="A0A0M9A0E1"/>